<dbReference type="Proteomes" id="UP000054321">
    <property type="component" value="Unassembled WGS sequence"/>
</dbReference>
<dbReference type="AlphaFoldDB" id="A0A0C3GXM2"/>
<dbReference type="Pfam" id="PF03619">
    <property type="entry name" value="Solute_trans_a"/>
    <property type="match status" value="1"/>
</dbReference>
<evidence type="ECO:0000313" key="6">
    <source>
        <dbReference type="EMBL" id="KIM95989.1"/>
    </source>
</evidence>
<organism evidence="6 7">
    <name type="scientific">Oidiodendron maius (strain Zn)</name>
    <dbReference type="NCBI Taxonomy" id="913774"/>
    <lineage>
        <taxon>Eukaryota</taxon>
        <taxon>Fungi</taxon>
        <taxon>Dikarya</taxon>
        <taxon>Ascomycota</taxon>
        <taxon>Pezizomycotina</taxon>
        <taxon>Leotiomycetes</taxon>
        <taxon>Leotiomycetes incertae sedis</taxon>
        <taxon>Myxotrichaceae</taxon>
        <taxon>Oidiodendron</taxon>
    </lineage>
</organism>
<keyword evidence="3 5" id="KW-1133">Transmembrane helix</keyword>
<dbReference type="HOGENOM" id="CLU_012923_5_0_1"/>
<proteinExistence type="predicted"/>
<evidence type="ECO:0000256" key="5">
    <source>
        <dbReference type="SAM" id="Phobius"/>
    </source>
</evidence>
<evidence type="ECO:0000256" key="2">
    <source>
        <dbReference type="ARBA" id="ARBA00022692"/>
    </source>
</evidence>
<keyword evidence="4 5" id="KW-0472">Membrane</keyword>
<dbReference type="STRING" id="913774.A0A0C3GXM2"/>
<feature type="transmembrane region" description="Helical" evidence="5">
    <location>
        <begin position="221"/>
        <end position="245"/>
    </location>
</feature>
<feature type="transmembrane region" description="Helical" evidence="5">
    <location>
        <begin position="103"/>
        <end position="121"/>
    </location>
</feature>
<gene>
    <name evidence="6" type="ORF">OIDMADRAFT_183452</name>
</gene>
<protein>
    <recommendedName>
        <fullName evidence="8">DUF300-domain-containing protein</fullName>
    </recommendedName>
</protein>
<dbReference type="GO" id="GO:0016020">
    <property type="term" value="C:membrane"/>
    <property type="evidence" value="ECO:0007669"/>
    <property type="project" value="UniProtKB-SubCell"/>
</dbReference>
<keyword evidence="7" id="KW-1185">Reference proteome</keyword>
<reference evidence="7" key="2">
    <citation type="submission" date="2015-01" db="EMBL/GenBank/DDBJ databases">
        <title>Evolutionary Origins and Diversification of the Mycorrhizal Mutualists.</title>
        <authorList>
            <consortium name="DOE Joint Genome Institute"/>
            <consortium name="Mycorrhizal Genomics Consortium"/>
            <person name="Kohler A."/>
            <person name="Kuo A."/>
            <person name="Nagy L.G."/>
            <person name="Floudas D."/>
            <person name="Copeland A."/>
            <person name="Barry K.W."/>
            <person name="Cichocki N."/>
            <person name="Veneault-Fourrey C."/>
            <person name="LaButti K."/>
            <person name="Lindquist E.A."/>
            <person name="Lipzen A."/>
            <person name="Lundell T."/>
            <person name="Morin E."/>
            <person name="Murat C."/>
            <person name="Riley R."/>
            <person name="Ohm R."/>
            <person name="Sun H."/>
            <person name="Tunlid A."/>
            <person name="Henrissat B."/>
            <person name="Grigoriev I.V."/>
            <person name="Hibbett D.S."/>
            <person name="Martin F."/>
        </authorList>
    </citation>
    <scope>NUCLEOTIDE SEQUENCE [LARGE SCALE GENOMIC DNA]</scope>
    <source>
        <strain evidence="7">Zn</strain>
    </source>
</reference>
<evidence type="ECO:0000256" key="1">
    <source>
        <dbReference type="ARBA" id="ARBA00004141"/>
    </source>
</evidence>
<feature type="transmembrane region" description="Helical" evidence="5">
    <location>
        <begin position="188"/>
        <end position="209"/>
    </location>
</feature>
<evidence type="ECO:0000256" key="3">
    <source>
        <dbReference type="ARBA" id="ARBA00022989"/>
    </source>
</evidence>
<dbReference type="PANTHER" id="PTHR23423">
    <property type="entry name" value="ORGANIC SOLUTE TRANSPORTER-RELATED"/>
    <property type="match status" value="1"/>
</dbReference>
<evidence type="ECO:0000313" key="7">
    <source>
        <dbReference type="Proteomes" id="UP000054321"/>
    </source>
</evidence>
<feature type="transmembrane region" description="Helical" evidence="5">
    <location>
        <begin position="35"/>
        <end position="57"/>
    </location>
</feature>
<name>A0A0C3GXM2_OIDMZ</name>
<sequence length="387" mass="42653">MGQKLSSPAACPEPDTQGPTLQPITGTLTFHRLSAYVSGAIAIFAALVAIFITIMHASHFSDPKRQKQIIRVVWMPPSFAVICFLMCCFNGNAALYIAPGLDVFEGIAMASFFVLLTDYVAPDGDLDGFFSSAKGDMPQAGSEAWYQKLTFGVTQWVVISVLLWIATAASLAAGTYCVTSRNIHFAHIWITIVRVISVGLAVISILQFYRRTAKASKPHGALKQFISFKILVFLNFLQTFIFNLLRGGNDLHPSAHLSYNDLTNGIPALILSFEIALIYPIFIFTFPWAPYKKGYVSATGPNTKSYHGGFLGHRAYFAAINIIDIFAALGNGLQAKFGGREDVGEQYAPPPSNYYVLNENQDTYYPGSSQERIYMNQRMEQGGAQRY</sequence>
<dbReference type="InterPro" id="IPR005178">
    <property type="entry name" value="Ostalpha/TMEM184C"/>
</dbReference>
<feature type="transmembrane region" description="Helical" evidence="5">
    <location>
        <begin position="265"/>
        <end position="286"/>
    </location>
</feature>
<dbReference type="EMBL" id="KN832885">
    <property type="protein sequence ID" value="KIM95989.1"/>
    <property type="molecule type" value="Genomic_DNA"/>
</dbReference>
<feature type="transmembrane region" description="Helical" evidence="5">
    <location>
        <begin position="78"/>
        <end position="97"/>
    </location>
</feature>
<dbReference type="InParanoid" id="A0A0C3GXM2"/>
<feature type="transmembrane region" description="Helical" evidence="5">
    <location>
        <begin position="156"/>
        <end position="176"/>
    </location>
</feature>
<evidence type="ECO:0008006" key="8">
    <source>
        <dbReference type="Google" id="ProtNLM"/>
    </source>
</evidence>
<comment type="subcellular location">
    <subcellularLocation>
        <location evidence="1">Membrane</location>
        <topology evidence="1">Multi-pass membrane protein</topology>
    </subcellularLocation>
</comment>
<accession>A0A0C3GXM2</accession>
<evidence type="ECO:0000256" key="4">
    <source>
        <dbReference type="ARBA" id="ARBA00023136"/>
    </source>
</evidence>
<reference evidence="6 7" key="1">
    <citation type="submission" date="2014-04" db="EMBL/GenBank/DDBJ databases">
        <authorList>
            <consortium name="DOE Joint Genome Institute"/>
            <person name="Kuo A."/>
            <person name="Martino E."/>
            <person name="Perotto S."/>
            <person name="Kohler A."/>
            <person name="Nagy L.G."/>
            <person name="Floudas D."/>
            <person name="Copeland A."/>
            <person name="Barry K.W."/>
            <person name="Cichocki N."/>
            <person name="Veneault-Fourrey C."/>
            <person name="LaButti K."/>
            <person name="Lindquist E.A."/>
            <person name="Lipzen A."/>
            <person name="Lundell T."/>
            <person name="Morin E."/>
            <person name="Murat C."/>
            <person name="Sun H."/>
            <person name="Tunlid A."/>
            <person name="Henrissat B."/>
            <person name="Grigoriev I.V."/>
            <person name="Hibbett D.S."/>
            <person name="Martin F."/>
            <person name="Nordberg H.P."/>
            <person name="Cantor M.N."/>
            <person name="Hua S.X."/>
        </authorList>
    </citation>
    <scope>NUCLEOTIDE SEQUENCE [LARGE SCALE GENOMIC DNA]</scope>
    <source>
        <strain evidence="6 7">Zn</strain>
    </source>
</reference>
<dbReference type="SMART" id="SM01417">
    <property type="entry name" value="Solute_trans_a"/>
    <property type="match status" value="1"/>
</dbReference>
<dbReference type="OrthoDB" id="5348404at2759"/>
<keyword evidence="2 5" id="KW-0812">Transmembrane</keyword>